<reference evidence="1" key="1">
    <citation type="submission" date="2020-02" db="EMBL/GenBank/DDBJ databases">
        <authorList>
            <person name="Meier V. D."/>
        </authorList>
    </citation>
    <scope>NUCLEOTIDE SEQUENCE</scope>
    <source>
        <strain evidence="1">AVDCRST_MAG95</strain>
    </source>
</reference>
<sequence length="49" mass="5640">VQAFIRGFIYPFARFIIYQSPGKYKHVFSAPAHGLPKFGFSQAGWRAFM</sequence>
<evidence type="ECO:0000313" key="1">
    <source>
        <dbReference type="EMBL" id="CAA9289193.1"/>
    </source>
</evidence>
<proteinExistence type="predicted"/>
<gene>
    <name evidence="1" type="ORF">AVDCRST_MAG95-3884</name>
</gene>
<feature type="non-terminal residue" evidence="1">
    <location>
        <position position="1"/>
    </location>
</feature>
<feature type="non-terminal residue" evidence="1">
    <location>
        <position position="49"/>
    </location>
</feature>
<protein>
    <submittedName>
        <fullName evidence="1">Uncharacterized protein</fullName>
    </submittedName>
</protein>
<name>A0A6J4JWJ0_9BACT</name>
<organism evidence="1">
    <name type="scientific">uncultured Adhaeribacter sp</name>
    <dbReference type="NCBI Taxonomy" id="448109"/>
    <lineage>
        <taxon>Bacteria</taxon>
        <taxon>Pseudomonadati</taxon>
        <taxon>Bacteroidota</taxon>
        <taxon>Cytophagia</taxon>
        <taxon>Cytophagales</taxon>
        <taxon>Hymenobacteraceae</taxon>
        <taxon>Adhaeribacter</taxon>
        <taxon>environmental samples</taxon>
    </lineage>
</organism>
<dbReference type="AlphaFoldDB" id="A0A6J4JWJ0"/>
<dbReference type="EMBL" id="CADCTJ010001220">
    <property type="protein sequence ID" value="CAA9289193.1"/>
    <property type="molecule type" value="Genomic_DNA"/>
</dbReference>
<accession>A0A6J4JWJ0</accession>